<comment type="caution">
    <text evidence="5">The sequence shown here is derived from an EMBL/GenBank/DDBJ whole genome shotgun (WGS) entry which is preliminary data.</text>
</comment>
<protein>
    <recommendedName>
        <fullName evidence="4">MORF/ORRM1/DAG-like MORF domain-containing protein</fullName>
    </recommendedName>
</protein>
<feature type="region of interest" description="Disordered" evidence="2">
    <location>
        <begin position="17"/>
        <end position="48"/>
    </location>
</feature>
<evidence type="ECO:0000256" key="1">
    <source>
        <dbReference type="ARBA" id="ARBA00022946"/>
    </source>
</evidence>
<keyword evidence="6" id="KW-1185">Reference proteome</keyword>
<dbReference type="Proteomes" id="UP001202328">
    <property type="component" value="Unassembled WGS sequence"/>
</dbReference>
<reference evidence="5" key="1">
    <citation type="submission" date="2022-04" db="EMBL/GenBank/DDBJ databases">
        <title>A functionally conserved STORR gene fusion in Papaver species that diverged 16.8 million years ago.</title>
        <authorList>
            <person name="Catania T."/>
        </authorList>
    </citation>
    <scope>NUCLEOTIDE SEQUENCE</scope>
    <source>
        <strain evidence="5">S-188037</strain>
    </source>
</reference>
<keyword evidence="1" id="KW-0809">Transit peptide</keyword>
<dbReference type="InterPro" id="IPR039206">
    <property type="entry name" value="MORF/ORRM1/DAG-like"/>
</dbReference>
<name>A0AAD4XUW3_9MAGN</name>
<evidence type="ECO:0000313" key="6">
    <source>
        <dbReference type="Proteomes" id="UP001202328"/>
    </source>
</evidence>
<evidence type="ECO:0000259" key="4">
    <source>
        <dbReference type="Pfam" id="PF21864"/>
    </source>
</evidence>
<evidence type="ECO:0000256" key="2">
    <source>
        <dbReference type="SAM" id="MobiDB-lite"/>
    </source>
</evidence>
<accession>A0AAD4XUW3</accession>
<feature type="region of interest" description="Disordered" evidence="2">
    <location>
        <begin position="165"/>
        <end position="266"/>
    </location>
</feature>
<dbReference type="PANTHER" id="PTHR31346:SF4">
    <property type="entry name" value="MULTIPLE ORGANELLAR RNA EDITING FACTOR 8, CHLOROPLASTIC_MITOCHONDRIAL"/>
    <property type="match status" value="1"/>
</dbReference>
<gene>
    <name evidence="5" type="ORF">MKW98_020698</name>
</gene>
<dbReference type="GO" id="GO:0005739">
    <property type="term" value="C:mitochondrion"/>
    <property type="evidence" value="ECO:0007669"/>
    <property type="project" value="TreeGrafter"/>
</dbReference>
<dbReference type="Pfam" id="PF21864">
    <property type="entry name" value="MORF_dom"/>
    <property type="match status" value="1"/>
</dbReference>
<feature type="compositionally biased region" description="Polar residues" evidence="2">
    <location>
        <begin position="176"/>
        <end position="190"/>
    </location>
</feature>
<dbReference type="EMBL" id="JAJJMB010001184">
    <property type="protein sequence ID" value="KAI3958056.1"/>
    <property type="molecule type" value="Genomic_DNA"/>
</dbReference>
<dbReference type="GO" id="GO:0080156">
    <property type="term" value="P:mitochondrial mRNA modification"/>
    <property type="evidence" value="ECO:0007669"/>
    <property type="project" value="TreeGrafter"/>
</dbReference>
<dbReference type="Gene3D" id="3.30.70.80">
    <property type="entry name" value="Peptidase S8 propeptide/proteinase inhibitor I9"/>
    <property type="match status" value="1"/>
</dbReference>
<keyword evidence="3" id="KW-0732">Signal</keyword>
<organism evidence="5 6">
    <name type="scientific">Papaver atlanticum</name>
    <dbReference type="NCBI Taxonomy" id="357466"/>
    <lineage>
        <taxon>Eukaryota</taxon>
        <taxon>Viridiplantae</taxon>
        <taxon>Streptophyta</taxon>
        <taxon>Embryophyta</taxon>
        <taxon>Tracheophyta</taxon>
        <taxon>Spermatophyta</taxon>
        <taxon>Magnoliopsida</taxon>
        <taxon>Ranunculales</taxon>
        <taxon>Papaveraceae</taxon>
        <taxon>Papaveroideae</taxon>
        <taxon>Papaver</taxon>
    </lineage>
</organism>
<feature type="signal peptide" evidence="3">
    <location>
        <begin position="1"/>
        <end position="16"/>
    </location>
</feature>
<dbReference type="InterPro" id="IPR054059">
    <property type="entry name" value="MORF/ORRM1/DAG-like_MORF"/>
</dbReference>
<feature type="domain" description="MORF/ORRM1/DAG-like MORF" evidence="4">
    <location>
        <begin position="54"/>
        <end position="144"/>
    </location>
</feature>
<evidence type="ECO:0000256" key="3">
    <source>
        <dbReference type="SAM" id="SignalP"/>
    </source>
</evidence>
<dbReference type="InterPro" id="IPR037045">
    <property type="entry name" value="S8pro/Inhibitor_I9_sf"/>
</dbReference>
<evidence type="ECO:0000313" key="5">
    <source>
        <dbReference type="EMBL" id="KAI3958056.1"/>
    </source>
</evidence>
<sequence>MLALIVLSAATLSTHAATTTPSSLVNDTQSNGKYSHPEEETEEETDWPPGCDLEHWLVVMEKPEGEPTRDEIIDTYIETLSKVLGSEEEARMKIYSVSTRCYFAFGALVSEELSYKIEKLPGVRWVLPDSYVNEGNKDYGGEPFINGKAVPYDPKYHEVWIHNQNRQHARERDKQLNSSPGGDVQPNTGGLQHDTHAQNNMGSTPPAMHTWEVDARYYNNNMPNNDGGECRHAPKQNGGMSFQGGPPEDFSSNGNYQLGRATILDN</sequence>
<dbReference type="PANTHER" id="PTHR31346">
    <property type="entry name" value="MULTIPLE ORGANELLAR RNA EDITING FACTOR 2, CHLOROPLASTIC-RELATED-RELATED"/>
    <property type="match status" value="1"/>
</dbReference>
<dbReference type="GO" id="GO:0016554">
    <property type="term" value="P:cytidine to uridine editing"/>
    <property type="evidence" value="ECO:0007669"/>
    <property type="project" value="InterPro"/>
</dbReference>
<feature type="chain" id="PRO_5042159052" description="MORF/ORRM1/DAG-like MORF domain-containing protein" evidence="3">
    <location>
        <begin position="17"/>
        <end position="266"/>
    </location>
</feature>
<dbReference type="AlphaFoldDB" id="A0AAD4XUW3"/>
<proteinExistence type="predicted"/>